<evidence type="ECO:0000256" key="2">
    <source>
        <dbReference type="ARBA" id="ARBA00010072"/>
    </source>
</evidence>
<evidence type="ECO:0000256" key="7">
    <source>
        <dbReference type="ARBA" id="ARBA00022989"/>
    </source>
</evidence>
<evidence type="ECO:0000256" key="3">
    <source>
        <dbReference type="ARBA" id="ARBA00022448"/>
    </source>
</evidence>
<dbReference type="NCBIfam" id="TIGR03003">
    <property type="entry name" value="ectoine_ehuD"/>
    <property type="match status" value="1"/>
</dbReference>
<dbReference type="PANTHER" id="PTHR30614:SF0">
    <property type="entry name" value="L-CYSTINE TRANSPORT SYSTEM PERMEASE PROTEIN TCYL"/>
    <property type="match status" value="1"/>
</dbReference>
<dbReference type="InterPro" id="IPR014341">
    <property type="entry name" value="Ectoine_EhuD"/>
</dbReference>
<dbReference type="InterPro" id="IPR000515">
    <property type="entry name" value="MetI-like"/>
</dbReference>
<keyword evidence="6" id="KW-0029">Amino-acid transport</keyword>
<feature type="transmembrane region" description="Helical" evidence="9">
    <location>
        <begin position="190"/>
        <end position="211"/>
    </location>
</feature>
<dbReference type="InterPro" id="IPR035906">
    <property type="entry name" value="MetI-like_sf"/>
</dbReference>
<protein>
    <submittedName>
        <fullName evidence="11">Ectoine/hydroxyectoine ABC transporter permease subunit EhuD</fullName>
    </submittedName>
</protein>
<evidence type="ECO:0000313" key="11">
    <source>
        <dbReference type="EMBL" id="MEW9804760.1"/>
    </source>
</evidence>
<feature type="transmembrane region" description="Helical" evidence="9">
    <location>
        <begin position="24"/>
        <end position="44"/>
    </location>
</feature>
<keyword evidence="3 9" id="KW-0813">Transport</keyword>
<evidence type="ECO:0000259" key="10">
    <source>
        <dbReference type="PROSITE" id="PS50928"/>
    </source>
</evidence>
<keyword evidence="7 9" id="KW-1133">Transmembrane helix</keyword>
<feature type="transmembrane region" description="Helical" evidence="9">
    <location>
        <begin position="65"/>
        <end position="83"/>
    </location>
</feature>
<dbReference type="Pfam" id="PF00528">
    <property type="entry name" value="BPD_transp_1"/>
    <property type="match status" value="1"/>
</dbReference>
<name>A0ABV3QVD3_9HYPH</name>
<evidence type="ECO:0000256" key="4">
    <source>
        <dbReference type="ARBA" id="ARBA00022475"/>
    </source>
</evidence>
<dbReference type="Gene3D" id="1.10.3720.10">
    <property type="entry name" value="MetI-like"/>
    <property type="match status" value="1"/>
</dbReference>
<evidence type="ECO:0000256" key="5">
    <source>
        <dbReference type="ARBA" id="ARBA00022692"/>
    </source>
</evidence>
<comment type="similarity">
    <text evidence="2">Belongs to the binding-protein-dependent transport system permease family. HisMQ subfamily.</text>
</comment>
<keyword evidence="4" id="KW-1003">Cell membrane</keyword>
<accession>A0ABV3QVD3</accession>
<sequence>MFDWRWDFTWEILPRLLVATGNTLLAATLGYAIAVVLGLVIALAQRTPSRLLTATVREAVEFIRSTPLILQIFFVFYVGPQFGLRLSPWTAGMIAIGLHYASYLSEVYRGGLDSVPKGQWEAATSLNLSTTRTYFRVIVPQALPPSLAGMGNYLVGIFKDTPMLSVIGVAELMHTATAIGSETYRYLEPYTLVGLIFLAISLPTAAGIRLFEAWVRRKLGMI</sequence>
<comment type="caution">
    <text evidence="11">The sequence shown here is derived from an EMBL/GenBank/DDBJ whole genome shotgun (WGS) entry which is preliminary data.</text>
</comment>
<proteinExistence type="inferred from homology"/>
<dbReference type="InterPro" id="IPR043429">
    <property type="entry name" value="ArtM/GltK/GlnP/TcyL/YhdX-like"/>
</dbReference>
<dbReference type="InterPro" id="IPR010065">
    <property type="entry name" value="AA_ABC_transptr_permease_3TM"/>
</dbReference>
<evidence type="ECO:0000256" key="6">
    <source>
        <dbReference type="ARBA" id="ARBA00022970"/>
    </source>
</evidence>
<feature type="domain" description="ABC transmembrane type-1" evidence="10">
    <location>
        <begin position="20"/>
        <end position="208"/>
    </location>
</feature>
<dbReference type="NCBIfam" id="TIGR01726">
    <property type="entry name" value="HEQRo_perm_3TM"/>
    <property type="match status" value="1"/>
</dbReference>
<dbReference type="SUPFAM" id="SSF161098">
    <property type="entry name" value="MetI-like"/>
    <property type="match status" value="1"/>
</dbReference>
<keyword evidence="5 9" id="KW-0812">Transmembrane</keyword>
<gene>
    <name evidence="11" type="primary">ehuD</name>
    <name evidence="11" type="ORF">ABUE31_02020</name>
</gene>
<dbReference type="PANTHER" id="PTHR30614">
    <property type="entry name" value="MEMBRANE COMPONENT OF AMINO ACID ABC TRANSPORTER"/>
    <property type="match status" value="1"/>
</dbReference>
<dbReference type="CDD" id="cd06261">
    <property type="entry name" value="TM_PBP2"/>
    <property type="match status" value="1"/>
</dbReference>
<evidence type="ECO:0000313" key="12">
    <source>
        <dbReference type="Proteomes" id="UP001556196"/>
    </source>
</evidence>
<reference evidence="11 12" key="1">
    <citation type="submission" date="2024-06" db="EMBL/GenBank/DDBJ databases">
        <authorList>
            <person name="Tuo L."/>
        </authorList>
    </citation>
    <scope>NUCLEOTIDE SEQUENCE [LARGE SCALE GENOMIC DNA]</scope>
    <source>
        <strain evidence="11 12">ZMM04-5</strain>
    </source>
</reference>
<evidence type="ECO:0000256" key="8">
    <source>
        <dbReference type="ARBA" id="ARBA00023136"/>
    </source>
</evidence>
<comment type="subcellular location">
    <subcellularLocation>
        <location evidence="1">Cell inner membrane</location>
        <topology evidence="1">Multi-pass membrane protein</topology>
    </subcellularLocation>
    <subcellularLocation>
        <location evidence="9">Cell membrane</location>
        <topology evidence="9">Multi-pass membrane protein</topology>
    </subcellularLocation>
</comment>
<dbReference type="Proteomes" id="UP001556196">
    <property type="component" value="Unassembled WGS sequence"/>
</dbReference>
<evidence type="ECO:0000256" key="9">
    <source>
        <dbReference type="RuleBase" id="RU363032"/>
    </source>
</evidence>
<dbReference type="PROSITE" id="PS50928">
    <property type="entry name" value="ABC_TM1"/>
    <property type="match status" value="1"/>
</dbReference>
<keyword evidence="8 9" id="KW-0472">Membrane</keyword>
<evidence type="ECO:0000256" key="1">
    <source>
        <dbReference type="ARBA" id="ARBA00004429"/>
    </source>
</evidence>
<dbReference type="RefSeq" id="WP_367721817.1">
    <property type="nucleotide sequence ID" value="NZ_JBFOCH010000006.1"/>
</dbReference>
<dbReference type="EMBL" id="JBFOCI010000001">
    <property type="protein sequence ID" value="MEW9804760.1"/>
    <property type="molecule type" value="Genomic_DNA"/>
</dbReference>
<keyword evidence="12" id="KW-1185">Reference proteome</keyword>
<organism evidence="11 12">
    <name type="scientific">Mesorhizobium marinum</name>
    <dbReference type="NCBI Taxonomy" id="3228790"/>
    <lineage>
        <taxon>Bacteria</taxon>
        <taxon>Pseudomonadati</taxon>
        <taxon>Pseudomonadota</taxon>
        <taxon>Alphaproteobacteria</taxon>
        <taxon>Hyphomicrobiales</taxon>
        <taxon>Phyllobacteriaceae</taxon>
        <taxon>Mesorhizobium</taxon>
    </lineage>
</organism>